<evidence type="ECO:0000313" key="2">
    <source>
        <dbReference type="EMBL" id="RBQ11914.1"/>
    </source>
</evidence>
<protein>
    <recommendedName>
        <fullName evidence="1">Putative zinc-finger domain-containing protein</fullName>
    </recommendedName>
</protein>
<dbReference type="Proteomes" id="UP000252081">
    <property type="component" value="Unassembled WGS sequence"/>
</dbReference>
<feature type="domain" description="Putative zinc-finger" evidence="1">
    <location>
        <begin position="12"/>
        <end position="45"/>
    </location>
</feature>
<dbReference type="OrthoDB" id="886726at2"/>
<organism evidence="2 3">
    <name type="scientific">Pedobacter miscanthi</name>
    <dbReference type="NCBI Taxonomy" id="2259170"/>
    <lineage>
        <taxon>Bacteria</taxon>
        <taxon>Pseudomonadati</taxon>
        <taxon>Bacteroidota</taxon>
        <taxon>Sphingobacteriia</taxon>
        <taxon>Sphingobacteriales</taxon>
        <taxon>Sphingobacteriaceae</taxon>
        <taxon>Pedobacter</taxon>
    </lineage>
</organism>
<dbReference type="RefSeq" id="WP_113946993.1">
    <property type="nucleotide sequence ID" value="NZ_QNQU01000001.1"/>
</dbReference>
<proteinExistence type="predicted"/>
<dbReference type="AlphaFoldDB" id="A0A366LF58"/>
<dbReference type="EMBL" id="QNQU01000001">
    <property type="protein sequence ID" value="RBQ11914.1"/>
    <property type="molecule type" value="Genomic_DNA"/>
</dbReference>
<reference evidence="2 3" key="1">
    <citation type="submission" date="2018-07" db="EMBL/GenBank/DDBJ databases">
        <title>A draft genome of a endophytic bacteria, a new species of Pedobacter.</title>
        <authorList>
            <person name="Zhang Z.D."/>
            <person name="Chen Z.J."/>
        </authorList>
    </citation>
    <scope>NUCLEOTIDE SEQUENCE [LARGE SCALE GENOMIC DNA]</scope>
    <source>
        <strain evidence="2 3">RS10</strain>
    </source>
</reference>
<sequence length="88" mass="10157">MRSALKNIIYNCKQATFLIEKRLAGKITTAETLQLRIHLAGCSICKIYQQQSVLINKLFAGFNSEDFKLDKTFKQTLTEQIEKEMNKN</sequence>
<dbReference type="InterPro" id="IPR027383">
    <property type="entry name" value="Znf_put"/>
</dbReference>
<dbReference type="Pfam" id="PF13490">
    <property type="entry name" value="zf-HC2"/>
    <property type="match status" value="1"/>
</dbReference>
<evidence type="ECO:0000313" key="3">
    <source>
        <dbReference type="Proteomes" id="UP000252081"/>
    </source>
</evidence>
<gene>
    <name evidence="2" type="ORF">DRW42_01190</name>
</gene>
<name>A0A366LF58_9SPHI</name>
<evidence type="ECO:0000259" key="1">
    <source>
        <dbReference type="Pfam" id="PF13490"/>
    </source>
</evidence>
<accession>A0A366LF58</accession>
<keyword evidence="3" id="KW-1185">Reference proteome</keyword>
<comment type="caution">
    <text evidence="2">The sequence shown here is derived from an EMBL/GenBank/DDBJ whole genome shotgun (WGS) entry which is preliminary data.</text>
</comment>